<feature type="transmembrane region" description="Helical" evidence="2">
    <location>
        <begin position="50"/>
        <end position="71"/>
    </location>
</feature>
<evidence type="ECO:0000313" key="6">
    <source>
        <dbReference type="Proteomes" id="UP000034841"/>
    </source>
</evidence>
<feature type="transmembrane region" description="Helical" evidence="2">
    <location>
        <begin position="188"/>
        <end position="211"/>
    </location>
</feature>
<feature type="transmembrane region" description="Helical" evidence="2">
    <location>
        <begin position="354"/>
        <end position="374"/>
    </location>
</feature>
<dbReference type="OrthoDB" id="4137487at2759"/>
<dbReference type="InterPro" id="IPR018827">
    <property type="entry name" value="YTP1_C"/>
</dbReference>
<evidence type="ECO:0000259" key="3">
    <source>
        <dbReference type="Pfam" id="PF10348"/>
    </source>
</evidence>
<feature type="compositionally biased region" description="Polar residues" evidence="1">
    <location>
        <begin position="492"/>
        <end position="501"/>
    </location>
</feature>
<feature type="domain" description="DUF2427" evidence="3">
    <location>
        <begin position="38"/>
        <end position="132"/>
    </location>
</feature>
<dbReference type="PANTHER" id="PTHR31685">
    <property type="entry name" value="INTEGRAL MEMBRANE PROTEIN (AFU_ORTHOLOGUE AFUA_6G12730)-RELATED"/>
    <property type="match status" value="1"/>
</dbReference>
<dbReference type="CDD" id="cd08760">
    <property type="entry name" value="Cyt_b561_FRRS1_like"/>
    <property type="match status" value="1"/>
</dbReference>
<dbReference type="PANTHER" id="PTHR31685:SF2">
    <property type="entry name" value="PROTEIN YTP1"/>
    <property type="match status" value="1"/>
</dbReference>
<feature type="transmembrane region" description="Helical" evidence="2">
    <location>
        <begin position="284"/>
        <end position="301"/>
    </location>
</feature>
<sequence length="501" mass="55230">MASSLPVRSVKAATGLIAFSTLVGHAVAFHDDSRIAEDETISSDPLDATLWLHIFVMMLSVGILYPIGMVLGMTKNRWHIPVQILATSLVAFGYLLGYFHKGRMFRASNVHTKFSGVIFIAIATQCVAGFYLWLPFGVKSIGGRIGSLIRPVHSVLGKTFPVIAWVQMIFGGITTLGFCQGDHTGQCAAHFIMGGAFIGYATVMALFVAVGQRWLRRSGRSQEFFDSIIIAAFGCVNTFTEHHWGTAWVKNDWQHTTIGVIWWATGLVGIWLSTDRFGNPKRNFIPGFVLIVTGWGMSSHPQETMTSTMVHKMFGYCLMGAGVTRIIEICFVLRDQAALTDDGYSYSSFQYLPIFVSQIVPIETCGWAIPLLTLHSSPKLLYLSGFLLMSATEEQMNLIEQSDMDHVSFIFITISMAALTFLFANFVIRLYDNLSSSIALPNDHQRIPQNDVEAERQAAHASEFELAGLTDDEDDDEHGFLAKNGGSKARSEGTSTNTSSK</sequence>
<comment type="caution">
    <text evidence="5">The sequence shown here is derived from an EMBL/GenBank/DDBJ whole genome shotgun (WGS) entry which is preliminary data.</text>
</comment>
<feature type="domain" description="Protein YTP1-like C-terminal" evidence="4">
    <location>
        <begin position="164"/>
        <end position="431"/>
    </location>
</feature>
<dbReference type="EMBL" id="LBBL01000283">
    <property type="protein sequence ID" value="KKF93064.1"/>
    <property type="molecule type" value="Genomic_DNA"/>
</dbReference>
<keyword evidence="2" id="KW-1133">Transmembrane helix</keyword>
<keyword evidence="2" id="KW-0812">Transmembrane</keyword>
<keyword evidence="2" id="KW-0472">Membrane</keyword>
<dbReference type="Pfam" id="PF10355">
    <property type="entry name" value="Ytp1"/>
    <property type="match status" value="1"/>
</dbReference>
<feature type="transmembrane region" description="Helical" evidence="2">
    <location>
        <begin position="313"/>
        <end position="333"/>
    </location>
</feature>
<protein>
    <submittedName>
        <fullName evidence="5">Protein YTP1</fullName>
    </submittedName>
</protein>
<organism evidence="5 6">
    <name type="scientific">Ceratocystis fimbriata f. sp. platani</name>
    <dbReference type="NCBI Taxonomy" id="88771"/>
    <lineage>
        <taxon>Eukaryota</taxon>
        <taxon>Fungi</taxon>
        <taxon>Dikarya</taxon>
        <taxon>Ascomycota</taxon>
        <taxon>Pezizomycotina</taxon>
        <taxon>Sordariomycetes</taxon>
        <taxon>Hypocreomycetidae</taxon>
        <taxon>Microascales</taxon>
        <taxon>Ceratocystidaceae</taxon>
        <taxon>Ceratocystis</taxon>
    </lineage>
</organism>
<accession>A0A0F8DAG5</accession>
<evidence type="ECO:0000256" key="1">
    <source>
        <dbReference type="SAM" id="MobiDB-lite"/>
    </source>
</evidence>
<keyword evidence="6" id="KW-1185">Reference proteome</keyword>
<evidence type="ECO:0000256" key="2">
    <source>
        <dbReference type="SAM" id="Phobius"/>
    </source>
</evidence>
<feature type="transmembrane region" description="Helical" evidence="2">
    <location>
        <begin position="114"/>
        <end position="134"/>
    </location>
</feature>
<feature type="transmembrane region" description="Helical" evidence="2">
    <location>
        <begin position="78"/>
        <end position="99"/>
    </location>
</feature>
<feature type="transmembrane region" description="Helical" evidence="2">
    <location>
        <begin position="223"/>
        <end position="240"/>
    </location>
</feature>
<evidence type="ECO:0000259" key="4">
    <source>
        <dbReference type="Pfam" id="PF10355"/>
    </source>
</evidence>
<feature type="transmembrane region" description="Helical" evidence="2">
    <location>
        <begin position="155"/>
        <end position="176"/>
    </location>
</feature>
<reference evidence="5 6" key="1">
    <citation type="submission" date="2015-04" db="EMBL/GenBank/DDBJ databases">
        <title>Genome sequence of Ceratocystis platani, a major pathogen of plane trees.</title>
        <authorList>
            <person name="Belbahri L."/>
        </authorList>
    </citation>
    <scope>NUCLEOTIDE SEQUENCE [LARGE SCALE GENOMIC DNA]</scope>
    <source>
        <strain evidence="5 6">CFO</strain>
    </source>
</reference>
<gene>
    <name evidence="5" type="primary">YTP1</name>
    <name evidence="5" type="ORF">CFO_g4592</name>
</gene>
<dbReference type="Pfam" id="PF10348">
    <property type="entry name" value="DUF2427"/>
    <property type="match status" value="1"/>
</dbReference>
<evidence type="ECO:0000313" key="5">
    <source>
        <dbReference type="EMBL" id="KKF93064.1"/>
    </source>
</evidence>
<feature type="transmembrane region" description="Helical" evidence="2">
    <location>
        <begin position="406"/>
        <end position="428"/>
    </location>
</feature>
<feature type="transmembrane region" description="Helical" evidence="2">
    <location>
        <begin position="252"/>
        <end position="272"/>
    </location>
</feature>
<feature type="region of interest" description="Disordered" evidence="1">
    <location>
        <begin position="451"/>
        <end position="501"/>
    </location>
</feature>
<proteinExistence type="predicted"/>
<name>A0A0F8DAG5_CERFI</name>
<dbReference type="AlphaFoldDB" id="A0A0F8DAG5"/>
<dbReference type="Proteomes" id="UP000034841">
    <property type="component" value="Unassembled WGS sequence"/>
</dbReference>
<dbReference type="InterPro" id="IPR018825">
    <property type="entry name" value="DUF2427"/>
</dbReference>